<reference evidence="3" key="1">
    <citation type="journal article" date="2019" name="Int. J. Syst. Evol. Microbiol.">
        <title>The Global Catalogue of Microorganisms (GCM) 10K type strain sequencing project: providing services to taxonomists for standard genome sequencing and annotation.</title>
        <authorList>
            <consortium name="The Broad Institute Genomics Platform"/>
            <consortium name="The Broad Institute Genome Sequencing Center for Infectious Disease"/>
            <person name="Wu L."/>
            <person name="Ma J."/>
        </authorList>
    </citation>
    <scope>NUCLEOTIDE SEQUENCE [LARGE SCALE GENOMIC DNA]</scope>
    <source>
        <strain evidence="3">JCM 13004</strain>
    </source>
</reference>
<dbReference type="EMBL" id="BAAALF010000004">
    <property type="protein sequence ID" value="GAA1217547.1"/>
    <property type="molecule type" value="Genomic_DNA"/>
</dbReference>
<dbReference type="Pfam" id="PF11575">
    <property type="entry name" value="FhuF_C"/>
    <property type="match status" value="1"/>
</dbReference>
<keyword evidence="3" id="KW-1185">Reference proteome</keyword>
<dbReference type="Proteomes" id="UP001500037">
    <property type="component" value="Unassembled WGS sequence"/>
</dbReference>
<organism evidence="2 3">
    <name type="scientific">Kitasatospora nipponensis</name>
    <dbReference type="NCBI Taxonomy" id="258049"/>
    <lineage>
        <taxon>Bacteria</taxon>
        <taxon>Bacillati</taxon>
        <taxon>Actinomycetota</taxon>
        <taxon>Actinomycetes</taxon>
        <taxon>Kitasatosporales</taxon>
        <taxon>Streptomycetaceae</taxon>
        <taxon>Kitasatospora</taxon>
    </lineage>
</organism>
<evidence type="ECO:0000313" key="3">
    <source>
        <dbReference type="Proteomes" id="UP001500037"/>
    </source>
</evidence>
<accession>A0ABP4G8N6</accession>
<dbReference type="InterPro" id="IPR024726">
    <property type="entry name" value="FhuF_C"/>
</dbReference>
<feature type="domain" description="Ferric siderophore reductase C-terminal" evidence="1">
    <location>
        <begin position="233"/>
        <end position="256"/>
    </location>
</feature>
<name>A0ABP4G8N6_9ACTN</name>
<dbReference type="RefSeq" id="WP_344438335.1">
    <property type="nucleotide sequence ID" value="NZ_BAAALF010000004.1"/>
</dbReference>
<evidence type="ECO:0000313" key="2">
    <source>
        <dbReference type="EMBL" id="GAA1217547.1"/>
    </source>
</evidence>
<proteinExistence type="predicted"/>
<sequence>MRDPNPGAATAAALRPLGAQLAQIAALGPFFAVETHDPAVPAAPPWRPMAELVEDPAVPAGRAAQVRGYLAAGGGPPLEAVELRVAASVTQLGLAARLLSPALAAAVLHRALLPISLTEARWQPVPGGMFPLSVPHRPLPAAGAPDEELVGLLESELPAGPIAALAEALAPLSVSPHILWGNVASALNGAATALAAAAPEHGPRARELAGRLLAGPTLLGAATGTEPGARFLRRSCCLIYRAAPGGAGVLCGDCVLTERRGHG</sequence>
<comment type="caution">
    <text evidence="2">The sequence shown here is derived from an EMBL/GenBank/DDBJ whole genome shotgun (WGS) entry which is preliminary data.</text>
</comment>
<protein>
    <submittedName>
        <fullName evidence="2">(2Fe-2S)-binding protein</fullName>
    </submittedName>
</protein>
<gene>
    <name evidence="2" type="ORF">GCM10009665_04290</name>
</gene>
<evidence type="ECO:0000259" key="1">
    <source>
        <dbReference type="Pfam" id="PF11575"/>
    </source>
</evidence>